<evidence type="ECO:0000256" key="2">
    <source>
        <dbReference type="ARBA" id="ARBA00022490"/>
    </source>
</evidence>
<feature type="coiled-coil region" evidence="6">
    <location>
        <begin position="1045"/>
        <end position="1093"/>
    </location>
</feature>
<feature type="compositionally biased region" description="Low complexity" evidence="7">
    <location>
        <begin position="229"/>
        <end position="245"/>
    </location>
</feature>
<evidence type="ECO:0000256" key="4">
    <source>
        <dbReference type="ARBA" id="ARBA00023054"/>
    </source>
</evidence>
<dbReference type="GO" id="GO:0005737">
    <property type="term" value="C:cytoplasm"/>
    <property type="evidence" value="ECO:0007669"/>
    <property type="project" value="UniProtKB-SubCell"/>
</dbReference>
<feature type="region of interest" description="Disordered" evidence="7">
    <location>
        <begin position="1704"/>
        <end position="1724"/>
    </location>
</feature>
<evidence type="ECO:0000256" key="7">
    <source>
        <dbReference type="SAM" id="MobiDB-lite"/>
    </source>
</evidence>
<evidence type="ECO:0000313" key="10">
    <source>
        <dbReference type="Proteomes" id="UP000593571"/>
    </source>
</evidence>
<name>A0A7J8IH78_ROUAE</name>
<gene>
    <name evidence="9" type="ORF">HJG63_002312</name>
</gene>
<keyword evidence="3" id="KW-0344">Guanine-nucleotide releasing factor</keyword>
<feature type="coiled-coil region" evidence="6">
    <location>
        <begin position="1136"/>
        <end position="1170"/>
    </location>
</feature>
<feature type="region of interest" description="Disordered" evidence="7">
    <location>
        <begin position="1755"/>
        <end position="1803"/>
    </location>
</feature>
<feature type="domain" description="Calponin-homology (CH)" evidence="8">
    <location>
        <begin position="11"/>
        <end position="131"/>
    </location>
</feature>
<evidence type="ECO:0000256" key="5">
    <source>
        <dbReference type="ARBA" id="ARBA00061299"/>
    </source>
</evidence>
<feature type="region of interest" description="Disordered" evidence="7">
    <location>
        <begin position="216"/>
        <end position="251"/>
    </location>
</feature>
<dbReference type="PANTHER" id="PTHR18947">
    <property type="entry name" value="HOOK PROTEINS"/>
    <property type="match status" value="1"/>
</dbReference>
<feature type="compositionally biased region" description="Low complexity" evidence="7">
    <location>
        <begin position="1521"/>
        <end position="1536"/>
    </location>
</feature>
<keyword evidence="4 6" id="KW-0175">Coiled coil</keyword>
<dbReference type="SUPFAM" id="SSF116907">
    <property type="entry name" value="Hook domain"/>
    <property type="match status" value="1"/>
</dbReference>
<dbReference type="OrthoDB" id="10254988at2759"/>
<dbReference type="Pfam" id="PF19047">
    <property type="entry name" value="HOOK_N"/>
    <property type="match status" value="1"/>
</dbReference>
<dbReference type="CDD" id="cd22228">
    <property type="entry name" value="HkD_Daple"/>
    <property type="match status" value="1"/>
</dbReference>
<feature type="coiled-coil region" evidence="6">
    <location>
        <begin position="972"/>
        <end position="1013"/>
    </location>
</feature>
<dbReference type="FunFam" id="1.10.418.10:FF:000035">
    <property type="entry name" value="girdin isoform X1"/>
    <property type="match status" value="1"/>
</dbReference>
<dbReference type="GO" id="GO:0031122">
    <property type="term" value="P:cytoplasmic microtubule organization"/>
    <property type="evidence" value="ECO:0007669"/>
    <property type="project" value="TreeGrafter"/>
</dbReference>
<feature type="compositionally biased region" description="Low complexity" evidence="7">
    <location>
        <begin position="1572"/>
        <end position="1584"/>
    </location>
</feature>
<evidence type="ECO:0000313" key="9">
    <source>
        <dbReference type="EMBL" id="KAF6483525.1"/>
    </source>
</evidence>
<evidence type="ECO:0000256" key="3">
    <source>
        <dbReference type="ARBA" id="ARBA00022658"/>
    </source>
</evidence>
<dbReference type="InterPro" id="IPR036872">
    <property type="entry name" value="CH_dom_sf"/>
</dbReference>
<dbReference type="InterPro" id="IPR043936">
    <property type="entry name" value="HOOK_N"/>
</dbReference>
<feature type="compositionally biased region" description="Basic and acidic residues" evidence="7">
    <location>
        <begin position="1879"/>
        <end position="1896"/>
    </location>
</feature>
<comment type="similarity">
    <text evidence="5">Belongs to the CCDC88 family.</text>
</comment>
<comment type="caution">
    <text evidence="9">The sequence shown here is derived from an EMBL/GenBank/DDBJ whole genome shotgun (WGS) entry which is preliminary data.</text>
</comment>
<dbReference type="InterPro" id="IPR001715">
    <property type="entry name" value="CH_dom"/>
</dbReference>
<keyword evidence="2" id="KW-0963">Cytoplasm</keyword>
<dbReference type="PANTHER" id="PTHR18947:SF31">
    <property type="entry name" value="PROTEIN DAPLE"/>
    <property type="match status" value="1"/>
</dbReference>
<comment type="subcellular location">
    <subcellularLocation>
        <location evidence="1">Cytoplasm</location>
    </subcellularLocation>
</comment>
<feature type="compositionally biased region" description="Polar residues" evidence="7">
    <location>
        <begin position="1611"/>
        <end position="1626"/>
    </location>
</feature>
<protein>
    <submittedName>
        <fullName evidence="9">Coiled-coil domain containing 88C</fullName>
    </submittedName>
</protein>
<dbReference type="Proteomes" id="UP000593571">
    <property type="component" value="Unassembled WGS sequence"/>
</dbReference>
<reference evidence="9 10" key="1">
    <citation type="journal article" date="2020" name="Nature">
        <title>Six reference-quality genomes reveal evolution of bat adaptations.</title>
        <authorList>
            <person name="Jebb D."/>
            <person name="Huang Z."/>
            <person name="Pippel M."/>
            <person name="Hughes G.M."/>
            <person name="Lavrichenko K."/>
            <person name="Devanna P."/>
            <person name="Winkler S."/>
            <person name="Jermiin L.S."/>
            <person name="Skirmuntt E.C."/>
            <person name="Katzourakis A."/>
            <person name="Burkitt-Gray L."/>
            <person name="Ray D.A."/>
            <person name="Sullivan K.A.M."/>
            <person name="Roscito J.G."/>
            <person name="Kirilenko B.M."/>
            <person name="Davalos L.M."/>
            <person name="Corthals A.P."/>
            <person name="Power M.L."/>
            <person name="Jones G."/>
            <person name="Ransome R.D."/>
            <person name="Dechmann D.K.N."/>
            <person name="Locatelli A.G."/>
            <person name="Puechmaille S.J."/>
            <person name="Fedrigo O."/>
            <person name="Jarvis E.D."/>
            <person name="Hiller M."/>
            <person name="Vernes S.C."/>
            <person name="Myers E.W."/>
            <person name="Teeling E.C."/>
        </authorList>
    </citation>
    <scope>NUCLEOTIDE SEQUENCE [LARGE SCALE GENOMIC DNA]</scope>
    <source>
        <strain evidence="9">MRouAeg1</strain>
        <tissue evidence="9">Muscle</tissue>
    </source>
</reference>
<dbReference type="EMBL" id="JACASE010000003">
    <property type="protein sequence ID" value="KAF6483525.1"/>
    <property type="molecule type" value="Genomic_DNA"/>
</dbReference>
<feature type="compositionally biased region" description="Polar residues" evidence="7">
    <location>
        <begin position="1843"/>
        <end position="1855"/>
    </location>
</feature>
<feature type="coiled-coil region" evidence="6">
    <location>
        <begin position="1206"/>
        <end position="1387"/>
    </location>
</feature>
<evidence type="ECO:0000259" key="8">
    <source>
        <dbReference type="PROSITE" id="PS50021"/>
    </source>
</evidence>
<feature type="compositionally biased region" description="Pro residues" evidence="7">
    <location>
        <begin position="1433"/>
        <end position="1443"/>
    </location>
</feature>
<dbReference type="GO" id="GO:0030705">
    <property type="term" value="P:cytoskeleton-dependent intracellular transport"/>
    <property type="evidence" value="ECO:0007669"/>
    <property type="project" value="InterPro"/>
</dbReference>
<feature type="region of interest" description="Disordered" evidence="7">
    <location>
        <begin position="1416"/>
        <end position="1666"/>
    </location>
</feature>
<dbReference type="GO" id="GO:0005085">
    <property type="term" value="F:guanyl-nucleotide exchange factor activity"/>
    <property type="evidence" value="ECO:0007669"/>
    <property type="project" value="UniProtKB-KW"/>
</dbReference>
<dbReference type="GO" id="GO:0005813">
    <property type="term" value="C:centrosome"/>
    <property type="evidence" value="ECO:0007669"/>
    <property type="project" value="TreeGrafter"/>
</dbReference>
<evidence type="ECO:0000256" key="6">
    <source>
        <dbReference type="SAM" id="Coils"/>
    </source>
</evidence>
<proteinExistence type="inferred from homology"/>
<dbReference type="GO" id="GO:0008017">
    <property type="term" value="F:microtubule binding"/>
    <property type="evidence" value="ECO:0007669"/>
    <property type="project" value="TreeGrafter"/>
</dbReference>
<feature type="coiled-coil region" evidence="6">
    <location>
        <begin position="458"/>
        <end position="576"/>
    </location>
</feature>
<evidence type="ECO:0000256" key="1">
    <source>
        <dbReference type="ARBA" id="ARBA00004496"/>
    </source>
</evidence>
<organism evidence="9 10">
    <name type="scientific">Rousettus aegyptiacus</name>
    <name type="common">Egyptian fruit bat</name>
    <name type="synonym">Pteropus aegyptiacus</name>
    <dbReference type="NCBI Taxonomy" id="9407"/>
    <lineage>
        <taxon>Eukaryota</taxon>
        <taxon>Metazoa</taxon>
        <taxon>Chordata</taxon>
        <taxon>Craniata</taxon>
        <taxon>Vertebrata</taxon>
        <taxon>Euteleostomi</taxon>
        <taxon>Mammalia</taxon>
        <taxon>Eutheria</taxon>
        <taxon>Laurasiatheria</taxon>
        <taxon>Chiroptera</taxon>
        <taxon>Yinpterochiroptera</taxon>
        <taxon>Pteropodoidea</taxon>
        <taxon>Pteropodidae</taxon>
        <taxon>Rousettinae</taxon>
        <taxon>Rousettus</taxon>
    </lineage>
</organism>
<dbReference type="Gene3D" id="1.10.418.10">
    <property type="entry name" value="Calponin-like domain"/>
    <property type="match status" value="1"/>
</dbReference>
<dbReference type="PROSITE" id="PS50021">
    <property type="entry name" value="CH"/>
    <property type="match status" value="1"/>
</dbReference>
<feature type="compositionally biased region" description="Basic and acidic residues" evidence="7">
    <location>
        <begin position="1417"/>
        <end position="1428"/>
    </location>
</feature>
<feature type="region of interest" description="Disordered" evidence="7">
    <location>
        <begin position="1817"/>
        <end position="2022"/>
    </location>
</feature>
<dbReference type="GO" id="GO:0007165">
    <property type="term" value="P:signal transduction"/>
    <property type="evidence" value="ECO:0007669"/>
    <property type="project" value="UniProtKB-ARBA"/>
</dbReference>
<dbReference type="GO" id="GO:0051959">
    <property type="term" value="F:dynein light intermediate chain binding"/>
    <property type="evidence" value="ECO:0007669"/>
    <property type="project" value="TreeGrafter"/>
</dbReference>
<feature type="compositionally biased region" description="Polar residues" evidence="7">
    <location>
        <begin position="1585"/>
        <end position="1594"/>
    </location>
</feature>
<accession>A0A7J8IH78</accession>
<feature type="coiled-coil region" evidence="6">
    <location>
        <begin position="606"/>
        <end position="906"/>
    </location>
</feature>
<keyword evidence="10" id="KW-1185">Reference proteome</keyword>
<sequence>MDLTVSELMELFLQSPLVTWVKTLGPFGSGNQDNLTLYMDLVDGIFLNQIMLQIDPRPTNQRIHKHVNNDVNLRIQNLTILVRNIKTYYQEVLQQLIVMNLPNVLMIGKDPLSGKSMEEIKKVLLLVLGCAVQCEKKEEFIERIKQLDIETQAGIVTHIQEVTHNQENVFDLQWLEVPDVAPEELEALSRNMVFHLRRLIDERDERTELIVDLTQERDYLQEQQPPSPLKSSSAESTPSPTSSLSSEDKQHLAVELADTKARLRRVRQELEEKTEQLVDTRHEVDQLVLELQKVKQENIQLAADARSARAYRDELDSLREKANRVERLEMELGRCREKLHDVDFYKARMEELREDNIVLIETKSMLEEQLTAARARGDKVHELEKENLQLKSKLHDLELDRDTDKKRIEELLEENMVLEIAQKQSMNESAHLGWELEQLSKNADLSDASRKSFVFELNECASSRILKLEKENQSLQSTVQGLRDASLALEESGLKCGELEKENQQLSKKIEKLQAQLEREKQSNQDLETLSEELIKEKEQLQSDMETMKADRARQIKDLEQEKDHLNQAMWSLRERSQVGSEARAKDVEKENKVLHQTVTETSSKLSKLEFEKQQLHRDLEQVKEKAGRAEELEKELHRLEKENETLAAKVTSLKAASEKVDALEHESRGLALENRKLRKSLDTLQNVAVQLQGLEQDNKQLDEENRELRRLVETMRFTGAKVAQIERENRELEREKEELRKNVELLKALGKKSERLELSYQSASAENLRLQQSLESSGQKAQALQRELGELEAENQALQRDREALRLASKQLERFEADRKALEQEAAQLEKDKKLLEKEVKRLWQQVELKDVVLDDSAAKLSAAERDCRALDKELARCRDAASRLRELEKDNRDLTKQVTMHTRTLTTLREDLVLEKLKSQQLTGELDKLSQELEKVGLSKELLLQDDPSGDDRKYKILEGRNESTLKTTLAMKEEKIAFLEAQMEEKASLNHQLQNELQVLQKECENLRQNQGEGKHLQNSFKQPAGTLVAGHQGRESWGPSHKEATMELLRVKDRAIELERDNAALQAEKQLLKEQLQHLETQNVAFSSQILTLQRQSAFLQEHNTTLQTQTAKLQVENSTLSSQSASLTSQYTLLQNQQAAKESENETLQKQQERLTAAYEALLQDHEHLGALHERQSAEYEAFIRQHSCLKTLHRNLELEHKELGERHEDMLRHKAELEELEKALNAEREALQQEQRTNAITAGENQRLRDELGRVSFLHHQLKEEYEELHAHTKELKASLNSSQLELNRWQARFDELKEQHQSMDISLTKMDNHCELLSRLKGNLEEENHHLLSQIQLLSQQNQMLLEQNMENKEQYHEEQKQYIDKLNALRRHKEKLEEKIMDQYKFYDPAPKKKNHWIGAKALVKLIKPKKEGSRERPKSTTESPPRPPESPDPASPSASQPLRSQLEAPETTLSNSNGVDERDALNGPVGKGPGDLKPRRGSPHGGGLDHTDTLADPTAKPWPSELGPRTCSSSAVTTTPSSSTPVSRHPGRSKGYNSDDSLCDPSLELEVSSHRQCVSRPGSVESSRNPSSDSSPLNLKGSSDQLHSRSESFGSEDLVPSRDTSSLPRDASTSGRSALSRHECPPPRNGPLPPEGLQKRGAAPAHAGVRPCSTSPSSEMVTLEEFLAESSRGHLTPDTPSCRDDLLSDYFRQAGDLPAMGGQPGPPARKEGAKMPTSLVAPTVKMAVHTAEGKLLKPGQYVKPNLRAAEAEAPPTAPLRQAQPPQSLSLGRPRPAAVPPTSHVPASRSASLSRAFSLASADLLRASGPEVCKQECPQKPGGSEAAGSRETGSHALQSPTPPSSHSLARERTPLVGKAGGSCQGLGPRSRPLDTRRFSLAPPKEERLAPLQQSATAPAIATGGGGGGNSQLQHFSPAAAPAARTKPQTPQHSGEVATVTPVQAGLSLSEGDAAPGQGHSEGLPAKSPGRSPDLAPHAGRAPEHFGRGNNSKSTPASPEPGGDPQTVWYEYGCV</sequence>